<organism evidence="2 3">
    <name type="scientific">Calocera cornea HHB12733</name>
    <dbReference type="NCBI Taxonomy" id="1353952"/>
    <lineage>
        <taxon>Eukaryota</taxon>
        <taxon>Fungi</taxon>
        <taxon>Dikarya</taxon>
        <taxon>Basidiomycota</taxon>
        <taxon>Agaricomycotina</taxon>
        <taxon>Dacrymycetes</taxon>
        <taxon>Dacrymycetales</taxon>
        <taxon>Dacrymycetaceae</taxon>
        <taxon>Calocera</taxon>
    </lineage>
</organism>
<proteinExistence type="predicted"/>
<feature type="domain" description="Protein CPL1-like" evidence="1">
    <location>
        <begin position="186"/>
        <end position="250"/>
    </location>
</feature>
<dbReference type="InParanoid" id="A0A165JSS3"/>
<name>A0A165JSS3_9BASI</name>
<dbReference type="PANTHER" id="PTHR35192">
    <property type="entry name" value="PROTEIN, PUTATIVE-RELATED"/>
    <property type="match status" value="1"/>
</dbReference>
<dbReference type="InterPro" id="IPR038955">
    <property type="entry name" value="PriA/CPL1_fungi"/>
</dbReference>
<keyword evidence="3" id="KW-1185">Reference proteome</keyword>
<dbReference type="InterPro" id="IPR048661">
    <property type="entry name" value="CPL1-like"/>
</dbReference>
<protein>
    <recommendedName>
        <fullName evidence="1">Protein CPL1-like domain-containing protein</fullName>
    </recommendedName>
</protein>
<dbReference type="OrthoDB" id="439917at2759"/>
<accession>A0A165JSS3</accession>
<reference evidence="2 3" key="1">
    <citation type="journal article" date="2016" name="Mol. Biol. Evol.">
        <title>Comparative Genomics of Early-Diverging Mushroom-Forming Fungi Provides Insights into the Origins of Lignocellulose Decay Capabilities.</title>
        <authorList>
            <person name="Nagy L.G."/>
            <person name="Riley R."/>
            <person name="Tritt A."/>
            <person name="Adam C."/>
            <person name="Daum C."/>
            <person name="Floudas D."/>
            <person name="Sun H."/>
            <person name="Yadav J.S."/>
            <person name="Pangilinan J."/>
            <person name="Larsson K.H."/>
            <person name="Matsuura K."/>
            <person name="Barry K."/>
            <person name="Labutti K."/>
            <person name="Kuo R."/>
            <person name="Ohm R.A."/>
            <person name="Bhattacharya S.S."/>
            <person name="Shirouzu T."/>
            <person name="Yoshinaga Y."/>
            <person name="Martin F.M."/>
            <person name="Grigoriev I.V."/>
            <person name="Hibbett D.S."/>
        </authorList>
    </citation>
    <scope>NUCLEOTIDE SEQUENCE [LARGE SCALE GENOMIC DNA]</scope>
    <source>
        <strain evidence="2 3">HHB12733</strain>
    </source>
</reference>
<evidence type="ECO:0000259" key="1">
    <source>
        <dbReference type="Pfam" id="PF21671"/>
    </source>
</evidence>
<evidence type="ECO:0000313" key="2">
    <source>
        <dbReference type="EMBL" id="KZT62223.1"/>
    </source>
</evidence>
<dbReference type="EMBL" id="KV423918">
    <property type="protein sequence ID" value="KZT62223.1"/>
    <property type="molecule type" value="Genomic_DNA"/>
</dbReference>
<evidence type="ECO:0000313" key="3">
    <source>
        <dbReference type="Proteomes" id="UP000076842"/>
    </source>
</evidence>
<dbReference type="PANTHER" id="PTHR35192:SF2">
    <property type="entry name" value="APPLE DOMAIN-CONTAINING PROTEIN"/>
    <property type="match status" value="1"/>
</dbReference>
<dbReference type="Proteomes" id="UP000076842">
    <property type="component" value="Unassembled WGS sequence"/>
</dbReference>
<sequence>MVSLRNLVSVFTVAVFGASGAMAAALHPKMLSTAVQPRVLEKKGLDICAEVNLSAAVNVLSILTLDLSPLKICLCLSALDGFLGLDANVEADATVNALVNVLGSLLDVKAFLSAQINANGQQCSYPTGASPVCSASNPCDFTCPAGYHKQAGNCVLASSKRAARRDIGRCSAGFTKCGAPSGVNAYECVDTRSSLESCGGCVIPFPGMRPTGQDCTALPGVSDVACIQGTCRVSRCAEGFTLNEDGTTCVAVQVGAQLVLGA</sequence>
<gene>
    <name evidence="2" type="ORF">CALCODRAFT_505778</name>
</gene>
<dbReference type="AlphaFoldDB" id="A0A165JSS3"/>
<dbReference type="Pfam" id="PF21671">
    <property type="entry name" value="CPL1-like"/>
    <property type="match status" value="1"/>
</dbReference>
<dbReference type="STRING" id="1353952.A0A165JSS3"/>